<dbReference type="Proteomes" id="UP000030351">
    <property type="component" value="Unassembled WGS sequence"/>
</dbReference>
<dbReference type="eggNOG" id="COG3418">
    <property type="taxonomic scope" value="Bacteria"/>
</dbReference>
<evidence type="ECO:0000256" key="2">
    <source>
        <dbReference type="ARBA" id="ARBA00007703"/>
    </source>
</evidence>
<evidence type="ECO:0008006" key="6">
    <source>
        <dbReference type="Google" id="ProtNLM"/>
    </source>
</evidence>
<dbReference type="STRING" id="371042.NG99_11610"/>
<dbReference type="AlphaFoldDB" id="A0A0A3Z6C0"/>
<accession>A0A0A3Z6C0</accession>
<comment type="caution">
    <text evidence="4">The sequence shown here is derived from an EMBL/GenBank/DDBJ whole genome shotgun (WGS) entry which is preliminary data.</text>
</comment>
<dbReference type="EMBL" id="JRUQ01000037">
    <property type="protein sequence ID" value="KGT93309.1"/>
    <property type="molecule type" value="Genomic_DNA"/>
</dbReference>
<evidence type="ECO:0000313" key="5">
    <source>
        <dbReference type="Proteomes" id="UP000030351"/>
    </source>
</evidence>
<comment type="function">
    <text evidence="1">Required for the efficient initiation of filament assembly.</text>
</comment>
<comment type="similarity">
    <text evidence="2">Belongs to the FlgN family.</text>
</comment>
<organism evidence="4 5">
    <name type="scientific">Erwinia typographi</name>
    <dbReference type="NCBI Taxonomy" id="371042"/>
    <lineage>
        <taxon>Bacteria</taxon>
        <taxon>Pseudomonadati</taxon>
        <taxon>Pseudomonadota</taxon>
        <taxon>Gammaproteobacteria</taxon>
        <taxon>Enterobacterales</taxon>
        <taxon>Erwiniaceae</taxon>
        <taxon>Erwinia</taxon>
    </lineage>
</organism>
<dbReference type="OrthoDB" id="6480873at2"/>
<dbReference type="SUPFAM" id="SSF140566">
    <property type="entry name" value="FlgN-like"/>
    <property type="match status" value="1"/>
</dbReference>
<evidence type="ECO:0000256" key="1">
    <source>
        <dbReference type="ARBA" id="ARBA00002397"/>
    </source>
</evidence>
<dbReference type="InterPro" id="IPR007809">
    <property type="entry name" value="FlgN-like"/>
</dbReference>
<name>A0A0A3Z6C0_9GAMM</name>
<dbReference type="RefSeq" id="WP_034892558.1">
    <property type="nucleotide sequence ID" value="NZ_JRUQ01000037.1"/>
</dbReference>
<protein>
    <recommendedName>
        <fullName evidence="6">Flagellar biosynthesis protein FlgN</fullName>
    </recommendedName>
</protein>
<evidence type="ECO:0000313" key="4">
    <source>
        <dbReference type="EMBL" id="KGT93309.1"/>
    </source>
</evidence>
<sequence>MENLHTTLMTLQSTLESLLVTLQEENSQLSALKINPVSLQRVSDAKSRLLSTVAWHDAQRQQQEGAMAIAAPYARHPRLASCWHEITQVVIRSNEINHKNRMLLERHMKTSREMQEVIVKAGINNTLYGSKGQATTSLSGRACNLKI</sequence>
<gene>
    <name evidence="4" type="ORF">NG99_11610</name>
</gene>
<proteinExistence type="inferred from homology"/>
<dbReference type="Gene3D" id="1.20.58.300">
    <property type="entry name" value="FlgN-like"/>
    <property type="match status" value="1"/>
</dbReference>
<dbReference type="GO" id="GO:0044780">
    <property type="term" value="P:bacterial-type flagellum assembly"/>
    <property type="evidence" value="ECO:0007669"/>
    <property type="project" value="InterPro"/>
</dbReference>
<evidence type="ECO:0000256" key="3">
    <source>
        <dbReference type="ARBA" id="ARBA00022795"/>
    </source>
</evidence>
<dbReference type="InterPro" id="IPR036679">
    <property type="entry name" value="FlgN-like_sf"/>
</dbReference>
<reference evidence="4 5" key="1">
    <citation type="submission" date="2014-10" db="EMBL/GenBank/DDBJ databases">
        <title>Genome sequence of Erwinia typographi M043b.</title>
        <authorList>
            <person name="Chan K.-G."/>
            <person name="Tan W.-S."/>
        </authorList>
    </citation>
    <scope>NUCLEOTIDE SEQUENCE [LARGE SCALE GENOMIC DNA]</scope>
    <source>
        <strain evidence="4 5">M043b</strain>
    </source>
</reference>
<keyword evidence="3" id="KW-1005">Bacterial flagellum biogenesis</keyword>
<keyword evidence="5" id="KW-1185">Reference proteome</keyword>
<dbReference type="Pfam" id="PF05130">
    <property type="entry name" value="FlgN"/>
    <property type="match status" value="1"/>
</dbReference>